<evidence type="ECO:0000259" key="2">
    <source>
        <dbReference type="SMART" id="SM00666"/>
    </source>
</evidence>
<dbReference type="PANTHER" id="PTHR31066">
    <property type="entry name" value="OS05G0427100 PROTEIN-RELATED"/>
    <property type="match status" value="1"/>
</dbReference>
<keyword evidence="4" id="KW-1185">Reference proteome</keyword>
<feature type="region of interest" description="Disordered" evidence="1">
    <location>
        <begin position="362"/>
        <end position="386"/>
    </location>
</feature>
<evidence type="ECO:0000313" key="4">
    <source>
        <dbReference type="Proteomes" id="UP001497516"/>
    </source>
</evidence>
<dbReference type="SUPFAM" id="SSF54277">
    <property type="entry name" value="CAD &amp; PB1 domains"/>
    <property type="match status" value="1"/>
</dbReference>
<dbReference type="InterPro" id="IPR053198">
    <property type="entry name" value="Gynoecium_Dev_Regulator"/>
</dbReference>
<dbReference type="CDD" id="cd06410">
    <property type="entry name" value="PB1_UP2"/>
    <property type="match status" value="1"/>
</dbReference>
<evidence type="ECO:0000313" key="3">
    <source>
        <dbReference type="EMBL" id="CAL1405375.1"/>
    </source>
</evidence>
<feature type="compositionally biased region" description="Polar residues" evidence="1">
    <location>
        <begin position="406"/>
        <end position="421"/>
    </location>
</feature>
<dbReference type="SMART" id="SM00666">
    <property type="entry name" value="PB1"/>
    <property type="match status" value="1"/>
</dbReference>
<dbReference type="Pfam" id="PF00564">
    <property type="entry name" value="PB1"/>
    <property type="match status" value="1"/>
</dbReference>
<protein>
    <recommendedName>
        <fullName evidence="2">PB1 domain-containing protein</fullName>
    </recommendedName>
</protein>
<reference evidence="3 4" key="1">
    <citation type="submission" date="2024-04" db="EMBL/GenBank/DDBJ databases">
        <authorList>
            <person name="Fracassetti M."/>
        </authorList>
    </citation>
    <scope>NUCLEOTIDE SEQUENCE [LARGE SCALE GENOMIC DNA]</scope>
</reference>
<feature type="compositionally biased region" description="Polar residues" evidence="1">
    <location>
        <begin position="362"/>
        <end position="373"/>
    </location>
</feature>
<feature type="domain" description="PB1" evidence="2">
    <location>
        <begin position="26"/>
        <end position="117"/>
    </location>
</feature>
<dbReference type="Proteomes" id="UP001497516">
    <property type="component" value="Chromosome 8"/>
</dbReference>
<name>A0AAV2G3Z3_9ROSI</name>
<feature type="region of interest" description="Disordered" evidence="1">
    <location>
        <begin position="403"/>
        <end position="449"/>
    </location>
</feature>
<sequence length="484" mass="51638">MEPSLSTGGAKLRLMCSYGGQIIPRPQTKSLFYAGGDTRIITLPTTAANLLTLPILAAHLAAALRLGTPFTLKYQLPFHDLDSLITLSTDEDVAIMLDEHNRVFPAPARIRLFVFPAKSATVAGAKPASNLAELSGGGSELTHPKKESWFVDVLESAKIMQRGGVAGYAGEGHNNNGCEPVVGICGAESMALETSSSFGSTSSSTSSSNLPARAQIDECGARPIDNSKLKLSSPESILSDRGLGGTMISQPHQDSAGFAATMDGKVATNHSELEGDTQRAVQASTFQPSFQFDQPRQVHYVHSSGLQYAAPNPVGVMQMQMPSYYMMNNPSLTQQPVYYHQTNQPQPIYFVSAQQTYSNAPMQSGLVSSSTGNLPPLHPSSSMSPAQVSYKVAPTSSPQELGLPMNLQTQPPSAIASSVDKSSYRREEDDGDASHAQIYKSQPPPPPAALQFQYQTLAKGTTTMLADALAQLHTDNIKPPLISQ</sequence>
<evidence type="ECO:0000256" key="1">
    <source>
        <dbReference type="SAM" id="MobiDB-lite"/>
    </source>
</evidence>
<accession>A0AAV2G3Z3</accession>
<proteinExistence type="predicted"/>
<dbReference type="PANTHER" id="PTHR31066:SF57">
    <property type="entry name" value="PROTEIN PAL OF QUIRKY"/>
    <property type="match status" value="1"/>
</dbReference>
<dbReference type="EMBL" id="OZ034821">
    <property type="protein sequence ID" value="CAL1405375.1"/>
    <property type="molecule type" value="Genomic_DNA"/>
</dbReference>
<dbReference type="AlphaFoldDB" id="A0AAV2G3Z3"/>
<organism evidence="3 4">
    <name type="scientific">Linum trigynum</name>
    <dbReference type="NCBI Taxonomy" id="586398"/>
    <lineage>
        <taxon>Eukaryota</taxon>
        <taxon>Viridiplantae</taxon>
        <taxon>Streptophyta</taxon>
        <taxon>Embryophyta</taxon>
        <taxon>Tracheophyta</taxon>
        <taxon>Spermatophyta</taxon>
        <taxon>Magnoliopsida</taxon>
        <taxon>eudicotyledons</taxon>
        <taxon>Gunneridae</taxon>
        <taxon>Pentapetalae</taxon>
        <taxon>rosids</taxon>
        <taxon>fabids</taxon>
        <taxon>Malpighiales</taxon>
        <taxon>Linaceae</taxon>
        <taxon>Linum</taxon>
    </lineage>
</organism>
<dbReference type="InterPro" id="IPR000270">
    <property type="entry name" value="PB1_dom"/>
</dbReference>
<gene>
    <name evidence="3" type="ORF">LTRI10_LOCUS45167</name>
</gene>